<sequence>YHMLLPAITLGILSTTSTIQWLRSGIVDAKSDDYVRTARAKGVPERVIYNKHILRNALLPIAAFFGYVITGLFSGAMITEQIFTYQGMGQLFFSSVVGRDYSVMMTLVLFYGFMTLLGGLLSDIIMVFVDPRVRLD</sequence>
<evidence type="ECO:0000256" key="2">
    <source>
        <dbReference type="ARBA" id="ARBA00022448"/>
    </source>
</evidence>
<feature type="transmembrane region" description="Helical" evidence="7">
    <location>
        <begin position="103"/>
        <end position="129"/>
    </location>
</feature>
<feature type="non-terminal residue" evidence="9">
    <location>
        <position position="1"/>
    </location>
</feature>
<keyword evidence="5 7" id="KW-1133">Transmembrane helix</keyword>
<evidence type="ECO:0000256" key="6">
    <source>
        <dbReference type="ARBA" id="ARBA00023136"/>
    </source>
</evidence>
<dbReference type="InterPro" id="IPR035906">
    <property type="entry name" value="MetI-like_sf"/>
</dbReference>
<dbReference type="Gene3D" id="1.10.3720.10">
    <property type="entry name" value="MetI-like"/>
    <property type="match status" value="1"/>
</dbReference>
<dbReference type="PROSITE" id="PS50928">
    <property type="entry name" value="ABC_TM1"/>
    <property type="match status" value="1"/>
</dbReference>
<evidence type="ECO:0000256" key="7">
    <source>
        <dbReference type="RuleBase" id="RU363032"/>
    </source>
</evidence>
<dbReference type="PANTHER" id="PTHR30465:SF0">
    <property type="entry name" value="OLIGOPEPTIDE TRANSPORT SYSTEM PERMEASE PROTEIN APPB"/>
    <property type="match status" value="1"/>
</dbReference>
<keyword evidence="3" id="KW-1003">Cell membrane</keyword>
<dbReference type="AlphaFoldDB" id="A0A929MTZ4"/>
<proteinExistence type="inferred from homology"/>
<accession>A0A929MTZ4</accession>
<dbReference type="CDD" id="cd06261">
    <property type="entry name" value="TM_PBP2"/>
    <property type="match status" value="1"/>
</dbReference>
<evidence type="ECO:0000256" key="3">
    <source>
        <dbReference type="ARBA" id="ARBA00022475"/>
    </source>
</evidence>
<dbReference type="GO" id="GO:0055085">
    <property type="term" value="P:transmembrane transport"/>
    <property type="evidence" value="ECO:0007669"/>
    <property type="project" value="InterPro"/>
</dbReference>
<evidence type="ECO:0000256" key="4">
    <source>
        <dbReference type="ARBA" id="ARBA00022692"/>
    </source>
</evidence>
<protein>
    <submittedName>
        <fullName evidence="9">ABC transporter permease</fullName>
    </submittedName>
</protein>
<name>A0A929MTZ4_ABIDE</name>
<feature type="transmembrane region" description="Helical" evidence="7">
    <location>
        <begin position="58"/>
        <end position="83"/>
    </location>
</feature>
<keyword evidence="2 7" id="KW-0813">Transport</keyword>
<comment type="subcellular location">
    <subcellularLocation>
        <location evidence="1 7">Cell membrane</location>
        <topology evidence="1 7">Multi-pass membrane protein</topology>
    </subcellularLocation>
</comment>
<evidence type="ECO:0000256" key="1">
    <source>
        <dbReference type="ARBA" id="ARBA00004651"/>
    </source>
</evidence>
<dbReference type="Pfam" id="PF00528">
    <property type="entry name" value="BPD_transp_1"/>
    <property type="match status" value="1"/>
</dbReference>
<keyword evidence="4 7" id="KW-0812">Transmembrane</keyword>
<keyword evidence="6 7" id="KW-0472">Membrane</keyword>
<gene>
    <name evidence="9" type="ORF">HXK00_06130</name>
</gene>
<comment type="similarity">
    <text evidence="7">Belongs to the binding-protein-dependent transport system permease family.</text>
</comment>
<evidence type="ECO:0000259" key="8">
    <source>
        <dbReference type="PROSITE" id="PS50928"/>
    </source>
</evidence>
<dbReference type="PANTHER" id="PTHR30465">
    <property type="entry name" value="INNER MEMBRANE ABC TRANSPORTER"/>
    <property type="match status" value="1"/>
</dbReference>
<dbReference type="SUPFAM" id="SSF161098">
    <property type="entry name" value="MetI-like"/>
    <property type="match status" value="1"/>
</dbReference>
<dbReference type="GO" id="GO:0005886">
    <property type="term" value="C:plasma membrane"/>
    <property type="evidence" value="ECO:0007669"/>
    <property type="project" value="UniProtKB-SubCell"/>
</dbReference>
<evidence type="ECO:0000313" key="9">
    <source>
        <dbReference type="EMBL" id="MBF0935204.1"/>
    </source>
</evidence>
<evidence type="ECO:0000256" key="5">
    <source>
        <dbReference type="ARBA" id="ARBA00022989"/>
    </source>
</evidence>
<feature type="domain" description="ABC transmembrane type-1" evidence="8">
    <location>
        <begin position="1"/>
        <end position="122"/>
    </location>
</feature>
<evidence type="ECO:0000313" key="10">
    <source>
        <dbReference type="Proteomes" id="UP000757900"/>
    </source>
</evidence>
<organism evidence="9 10">
    <name type="scientific">Abiotrophia defectiva</name>
    <name type="common">Streptococcus defectivus</name>
    <dbReference type="NCBI Taxonomy" id="46125"/>
    <lineage>
        <taxon>Bacteria</taxon>
        <taxon>Bacillati</taxon>
        <taxon>Bacillota</taxon>
        <taxon>Bacilli</taxon>
        <taxon>Lactobacillales</taxon>
        <taxon>Aerococcaceae</taxon>
        <taxon>Abiotrophia</taxon>
    </lineage>
</organism>
<dbReference type="EMBL" id="JABZFV010000158">
    <property type="protein sequence ID" value="MBF0935204.1"/>
    <property type="molecule type" value="Genomic_DNA"/>
</dbReference>
<comment type="caution">
    <text evidence="9">The sequence shown here is derived from an EMBL/GenBank/DDBJ whole genome shotgun (WGS) entry which is preliminary data.</text>
</comment>
<reference evidence="9" key="1">
    <citation type="submission" date="2020-04" db="EMBL/GenBank/DDBJ databases">
        <title>Deep metagenomics examines the oral microbiome during advanced dental caries in children, revealing novel taxa and co-occurrences with host molecules.</title>
        <authorList>
            <person name="Baker J.L."/>
            <person name="Morton J.T."/>
            <person name="Dinis M."/>
            <person name="Alvarez R."/>
            <person name="Tran N.C."/>
            <person name="Knight R."/>
            <person name="Edlund A."/>
        </authorList>
    </citation>
    <scope>NUCLEOTIDE SEQUENCE</scope>
    <source>
        <strain evidence="9">JCVI_23_bin.16</strain>
    </source>
</reference>
<dbReference type="InterPro" id="IPR000515">
    <property type="entry name" value="MetI-like"/>
</dbReference>
<dbReference type="Proteomes" id="UP000757900">
    <property type="component" value="Unassembled WGS sequence"/>
</dbReference>